<accession>A0AAE1UH90</accession>
<keyword evidence="3" id="KW-1185">Reference proteome</keyword>
<evidence type="ECO:0000256" key="1">
    <source>
        <dbReference type="SAM" id="MobiDB-lite"/>
    </source>
</evidence>
<reference evidence="2" key="1">
    <citation type="submission" date="2023-11" db="EMBL/GenBank/DDBJ databases">
        <title>Genome assemblies of two species of porcelain crab, Petrolisthes cinctipes and Petrolisthes manimaculis (Anomura: Porcellanidae).</title>
        <authorList>
            <person name="Angst P."/>
        </authorList>
    </citation>
    <scope>NUCLEOTIDE SEQUENCE</scope>
    <source>
        <strain evidence="2">PB745_02</strain>
        <tissue evidence="2">Gill</tissue>
    </source>
</reference>
<organism evidence="2 3">
    <name type="scientific">Petrolisthes manimaculis</name>
    <dbReference type="NCBI Taxonomy" id="1843537"/>
    <lineage>
        <taxon>Eukaryota</taxon>
        <taxon>Metazoa</taxon>
        <taxon>Ecdysozoa</taxon>
        <taxon>Arthropoda</taxon>
        <taxon>Crustacea</taxon>
        <taxon>Multicrustacea</taxon>
        <taxon>Malacostraca</taxon>
        <taxon>Eumalacostraca</taxon>
        <taxon>Eucarida</taxon>
        <taxon>Decapoda</taxon>
        <taxon>Pleocyemata</taxon>
        <taxon>Anomura</taxon>
        <taxon>Galatheoidea</taxon>
        <taxon>Porcellanidae</taxon>
        <taxon>Petrolisthes</taxon>
    </lineage>
</organism>
<dbReference type="Proteomes" id="UP001292094">
    <property type="component" value="Unassembled WGS sequence"/>
</dbReference>
<comment type="caution">
    <text evidence="2">The sequence shown here is derived from an EMBL/GenBank/DDBJ whole genome shotgun (WGS) entry which is preliminary data.</text>
</comment>
<name>A0AAE1UH90_9EUCA</name>
<proteinExistence type="predicted"/>
<dbReference type="AlphaFoldDB" id="A0AAE1UH90"/>
<dbReference type="EMBL" id="JAWZYT010000825">
    <property type="protein sequence ID" value="KAK4318514.1"/>
    <property type="molecule type" value="Genomic_DNA"/>
</dbReference>
<feature type="region of interest" description="Disordered" evidence="1">
    <location>
        <begin position="1"/>
        <end position="68"/>
    </location>
</feature>
<evidence type="ECO:0000313" key="2">
    <source>
        <dbReference type="EMBL" id="KAK4318514.1"/>
    </source>
</evidence>
<sequence>MGEERVSQAEAEDGEGLGWDRCGPAEEGKGEGWSILAELGMNGKGKGRSSFNEVRGASPTQRREGVRSYLGEQVLLREDKGISPTVNGEKGWSS</sequence>
<evidence type="ECO:0000313" key="3">
    <source>
        <dbReference type="Proteomes" id="UP001292094"/>
    </source>
</evidence>
<gene>
    <name evidence="2" type="ORF">Pmani_010482</name>
</gene>
<protein>
    <submittedName>
        <fullName evidence="2">Uncharacterized protein</fullName>
    </submittedName>
</protein>